<sequence length="82" mass="7927">MAACRAGVLVAARVVGGAVLTISCRTTPGPIAARHAGVPLAAGRERGLAHGATGMTLSVVIAACRAGALAAARLGTLSVELP</sequence>
<keyword evidence="2" id="KW-1185">Reference proteome</keyword>
<reference evidence="2" key="1">
    <citation type="journal article" date="2019" name="Int. J. Syst. Evol. Microbiol.">
        <title>The Global Catalogue of Microorganisms (GCM) 10K type strain sequencing project: providing services to taxonomists for standard genome sequencing and annotation.</title>
        <authorList>
            <consortium name="The Broad Institute Genomics Platform"/>
            <consortium name="The Broad Institute Genome Sequencing Center for Infectious Disease"/>
            <person name="Wu L."/>
            <person name="Ma J."/>
        </authorList>
    </citation>
    <scope>NUCLEOTIDE SEQUENCE [LARGE SCALE GENOMIC DNA]</scope>
    <source>
        <strain evidence="2">JCM 17017</strain>
    </source>
</reference>
<protein>
    <submittedName>
        <fullName evidence="1">Uncharacterized protein</fullName>
    </submittedName>
</protein>
<evidence type="ECO:0000313" key="2">
    <source>
        <dbReference type="Proteomes" id="UP001501624"/>
    </source>
</evidence>
<comment type="caution">
    <text evidence="1">The sequence shown here is derived from an EMBL/GenBank/DDBJ whole genome shotgun (WGS) entry which is preliminary data.</text>
</comment>
<dbReference type="EMBL" id="BAABCM010000009">
    <property type="protein sequence ID" value="GAA3833410.1"/>
    <property type="molecule type" value="Genomic_DNA"/>
</dbReference>
<dbReference type="PROSITE" id="PS51257">
    <property type="entry name" value="PROKAR_LIPOPROTEIN"/>
    <property type="match status" value="1"/>
</dbReference>
<proteinExistence type="predicted"/>
<gene>
    <name evidence="1" type="ORF">GCM10022380_59800</name>
</gene>
<evidence type="ECO:0000313" key="1">
    <source>
        <dbReference type="EMBL" id="GAA3833410.1"/>
    </source>
</evidence>
<organism evidence="1 2">
    <name type="scientific">Amycolatopsis tucumanensis</name>
    <dbReference type="NCBI Taxonomy" id="401106"/>
    <lineage>
        <taxon>Bacteria</taxon>
        <taxon>Bacillati</taxon>
        <taxon>Actinomycetota</taxon>
        <taxon>Actinomycetes</taxon>
        <taxon>Pseudonocardiales</taxon>
        <taxon>Pseudonocardiaceae</taxon>
        <taxon>Amycolatopsis</taxon>
    </lineage>
</organism>
<accession>A0ABP7J423</accession>
<dbReference type="Proteomes" id="UP001501624">
    <property type="component" value="Unassembled WGS sequence"/>
</dbReference>
<name>A0ABP7J423_9PSEU</name>